<dbReference type="EMBL" id="KB503068">
    <property type="protein sequence ID" value="EMP40821.1"/>
    <property type="molecule type" value="Genomic_DNA"/>
</dbReference>
<dbReference type="AlphaFoldDB" id="M7BSJ1"/>
<evidence type="ECO:0000313" key="2">
    <source>
        <dbReference type="Proteomes" id="UP000031443"/>
    </source>
</evidence>
<dbReference type="Proteomes" id="UP000031443">
    <property type="component" value="Unassembled WGS sequence"/>
</dbReference>
<protein>
    <submittedName>
        <fullName evidence="1">Uncharacterized protein</fullName>
    </submittedName>
</protein>
<reference evidence="2" key="1">
    <citation type="journal article" date="2013" name="Nat. Genet.">
        <title>The draft genomes of soft-shell turtle and green sea turtle yield insights into the development and evolution of the turtle-specific body plan.</title>
        <authorList>
            <person name="Wang Z."/>
            <person name="Pascual-Anaya J."/>
            <person name="Zadissa A."/>
            <person name="Li W."/>
            <person name="Niimura Y."/>
            <person name="Huang Z."/>
            <person name="Li C."/>
            <person name="White S."/>
            <person name="Xiong Z."/>
            <person name="Fang D."/>
            <person name="Wang B."/>
            <person name="Ming Y."/>
            <person name="Chen Y."/>
            <person name="Zheng Y."/>
            <person name="Kuraku S."/>
            <person name="Pignatelli M."/>
            <person name="Herrero J."/>
            <person name="Beal K."/>
            <person name="Nozawa M."/>
            <person name="Li Q."/>
            <person name="Wang J."/>
            <person name="Zhang H."/>
            <person name="Yu L."/>
            <person name="Shigenobu S."/>
            <person name="Wang J."/>
            <person name="Liu J."/>
            <person name="Flicek P."/>
            <person name="Searle S."/>
            <person name="Wang J."/>
            <person name="Kuratani S."/>
            <person name="Yin Y."/>
            <person name="Aken B."/>
            <person name="Zhang G."/>
            <person name="Irie N."/>
        </authorList>
    </citation>
    <scope>NUCLEOTIDE SEQUENCE [LARGE SCALE GENOMIC DNA]</scope>
</reference>
<keyword evidence="2" id="KW-1185">Reference proteome</keyword>
<proteinExistence type="predicted"/>
<organism evidence="1 2">
    <name type="scientific">Chelonia mydas</name>
    <name type="common">Green sea-turtle</name>
    <name type="synonym">Chelonia agassizi</name>
    <dbReference type="NCBI Taxonomy" id="8469"/>
    <lineage>
        <taxon>Eukaryota</taxon>
        <taxon>Metazoa</taxon>
        <taxon>Chordata</taxon>
        <taxon>Craniata</taxon>
        <taxon>Vertebrata</taxon>
        <taxon>Euteleostomi</taxon>
        <taxon>Archelosauria</taxon>
        <taxon>Testudinata</taxon>
        <taxon>Testudines</taxon>
        <taxon>Cryptodira</taxon>
        <taxon>Durocryptodira</taxon>
        <taxon>Americhelydia</taxon>
        <taxon>Chelonioidea</taxon>
        <taxon>Cheloniidae</taxon>
        <taxon>Chelonia</taxon>
    </lineage>
</organism>
<gene>
    <name evidence="1" type="ORF">UY3_01947</name>
</gene>
<accession>M7BSJ1</accession>
<name>M7BSJ1_CHEMY</name>
<sequence length="143" mass="15180">METVGAAEPNLSGTANLCGKLQCPKQRVAPSAMEQKPPLWVSVGSAHYPVPVVLPLDLTFQHSCGYERFGMAAGEQSMNNAVLSTNSMSTNLASREHVGSGLSVKSQHGTEMCVKVKAHILFGARAGQDNTTILKASKEKTLI</sequence>
<evidence type="ECO:0000313" key="1">
    <source>
        <dbReference type="EMBL" id="EMP40821.1"/>
    </source>
</evidence>